<keyword evidence="12" id="KW-0320">Glycogen biosynthesis</keyword>
<evidence type="ECO:0000256" key="14">
    <source>
        <dbReference type="ARBA" id="ARBA00023295"/>
    </source>
</evidence>
<dbReference type="Pfam" id="PF14702">
    <property type="entry name" value="hGDE_central"/>
    <property type="match status" value="1"/>
</dbReference>
<dbReference type="InterPro" id="IPR006421">
    <property type="entry name" value="Glycogen_debranch_met"/>
</dbReference>
<keyword evidence="9" id="KW-0328">Glycosyltransferase</keyword>
<evidence type="ECO:0000259" key="20">
    <source>
        <dbReference type="Pfam" id="PF14702"/>
    </source>
</evidence>
<keyword evidence="13" id="KW-0511">Multifunctional enzyme</keyword>
<evidence type="ECO:0000313" key="22">
    <source>
        <dbReference type="Proteomes" id="UP000094336"/>
    </source>
</evidence>
<dbReference type="CDD" id="cd11327">
    <property type="entry name" value="AmyAc_Glg_debranch_2"/>
    <property type="match status" value="1"/>
</dbReference>
<protein>
    <recommendedName>
        <fullName evidence="7">Glycogen debranching enzyme</fullName>
        <ecNumber evidence="5">2.4.1.25</ecNumber>
        <ecNumber evidence="6">3.2.1.33</ecNumber>
    </recommendedName>
    <alternativeName>
        <fullName evidence="16">Glycogen debrancher</fullName>
    </alternativeName>
</protein>
<gene>
    <name evidence="21" type="ORF">BABINDRAFT_161714</name>
</gene>
<dbReference type="GO" id="GO:0004134">
    <property type="term" value="F:4-alpha-glucanotransferase activity"/>
    <property type="evidence" value="ECO:0007669"/>
    <property type="project" value="UniProtKB-EC"/>
</dbReference>
<dbReference type="InterPro" id="IPR032792">
    <property type="entry name" value="AGL_glucanoTrfase"/>
</dbReference>
<comment type="function">
    <text evidence="3">Multifunctional enzyme acting as 1,4-alpha-D-glucan:1,4-alpha-D-glucan 4-alpha-D-glycosyltransferase and amylo-1,6-glucosidase in glycogen degradation.</text>
</comment>
<dbReference type="GO" id="GO:0005978">
    <property type="term" value="P:glycogen biosynthetic process"/>
    <property type="evidence" value="ECO:0007669"/>
    <property type="project" value="UniProtKB-KW"/>
</dbReference>
<dbReference type="GO" id="GO:0005737">
    <property type="term" value="C:cytoplasm"/>
    <property type="evidence" value="ECO:0007669"/>
    <property type="project" value="UniProtKB-SubCell"/>
</dbReference>
<dbReference type="InterPro" id="IPR012341">
    <property type="entry name" value="6hp_glycosidase-like_sf"/>
</dbReference>
<accession>A0A1E3QR04</accession>
<dbReference type="FunFam" id="1.50.10.10:FF:000039">
    <property type="entry name" value="Glycogen debranching enzyme Gdb1, putative"/>
    <property type="match status" value="1"/>
</dbReference>
<comment type="catalytic activity">
    <reaction evidence="1">
        <text>Transfers a segment of a (1-&gt;4)-alpha-D-glucan to a new position in an acceptor, which may be glucose or a (1-&gt;4)-alpha-D-glucan.</text>
        <dbReference type="EC" id="2.4.1.25"/>
    </reaction>
</comment>
<keyword evidence="10" id="KW-0808">Transferase</keyword>
<proteinExistence type="inferred from homology"/>
<evidence type="ECO:0000313" key="21">
    <source>
        <dbReference type="EMBL" id="ODQ80080.1"/>
    </source>
</evidence>
<comment type="similarity">
    <text evidence="15">Belongs to the glycogen debranching enzyme family.</text>
</comment>
<dbReference type="STRING" id="984486.A0A1E3QR04"/>
<evidence type="ECO:0000256" key="11">
    <source>
        <dbReference type="ARBA" id="ARBA00022801"/>
    </source>
</evidence>
<feature type="domain" description="Glycogen debranching enzyme glucanotransferase" evidence="19">
    <location>
        <begin position="129"/>
        <end position="547"/>
    </location>
</feature>
<evidence type="ECO:0000256" key="5">
    <source>
        <dbReference type="ARBA" id="ARBA00012560"/>
    </source>
</evidence>
<dbReference type="GO" id="GO:0004135">
    <property type="term" value="F:amylo-alpha-1,6-glucosidase activity"/>
    <property type="evidence" value="ECO:0007669"/>
    <property type="project" value="UniProtKB-EC"/>
</dbReference>
<dbReference type="InterPro" id="IPR032788">
    <property type="entry name" value="AGL_central"/>
</dbReference>
<dbReference type="PANTHER" id="PTHR10569:SF2">
    <property type="entry name" value="GLYCOGEN DEBRANCHING ENZYME"/>
    <property type="match status" value="1"/>
</dbReference>
<dbReference type="SUPFAM" id="SSF48208">
    <property type="entry name" value="Six-hairpin glycosidases"/>
    <property type="match status" value="1"/>
</dbReference>
<keyword evidence="14" id="KW-0326">Glycosidase</keyword>
<sequence length="1511" mass="167836">MQTVLLRLASTGEPLVGTGILSLPSAPPPRDFRAGDALYRVVLAIPASAKITRGGVVWTNAPPAGTPFDRTRFYKHPISGSFSKDVFLPIDVFVPGAYCYYVSYLAEQPETTRKFYFNAPCALTLNGEFLPFNAISMESIISKWMGPRSNWDEIFGEVAHKGYNMVHFTPLQTRGESNSPYSIADQLTFDPEHFADVADVEKMVADLEKNHKILSLTDIVFNHTANNSLWLQDHPDSGYNAVTAPHLQAAIALDGALLAFSAQLDALGYPSHPRTAHDVSALMAGIRTHVIAELKLWEFYAIDVKAALEATAAAWGAEAIDVPEEAKSDLPRLAKWVVSQTAAPFVLAGRGEYKLDAGKFAGILASLVGDAATASDFAAASAEARRILDEINVPLYRTYDEDLAAILSSLESRILYLRVDENGPKQGPVTDEHPLTERYFTRFSAHGTDWALANNGWIWGGNPLVDFASNQSKAYLRREVIIWGDCVKLRYGTGPEDSPYVWKRMTEYTRLCARVFHGLRIDNAHSTPLHVAEALLDVAREVNPNVYVVAELFSGSEEMDTMFVERLGLSSLIREAMQAWSVEELSRLVHRHGGRPIGSLQWLPLDEFAYPAMDEKRGEALVARDEHNLGVDATRDSASELAIPRVLQAEPVHALFMDCTHDNEMPAQKRCVEDTLPNAALVSLCACAVGSVFGYDECYPALLDVVNESRTYSWGHGIGEVKRLLLQAREEASYQSVGHLEDNEMYIHHEDQYITVRRTNAKTGKGLFLVARSKFHNAGTQELAPITLSGTRVAAMFAYSLVRTGDYVEDKRTLGSIPVEVIKLDDPAISYDAEKNETTITLPPGFSQGSIVLLSTTIDEANLELDEFLTTGAISASKDLDLYDLNALLYKCEQEERDASAGREGVYNIPGYGPLVYAGLQGWISVLKPVIAANDLAHPLMDHLRQGQWPLDYIVNRLDKYAGSRGVAAFRDWLHARFAAVKKVPYYLLPRYFALVAGVAYEALRFRALALLPHHIQHSTAFVQSLAMCLVQMMGEMNNTSVLPFANVPCMAAGLPHFSNDYMRCWGRDVFISLRGLLLATGRFEDAKTHILGFAATLKHGLIPNLLDAGRNPRYNARDAAWFFVQSVQDYVTHAPDGLALLDTRVKRRFPLDDTWVAYDSPEAFAYESSVREIVYEILARHARGIAFREANAGSTLDSQMRDEGFNVAVSVDWTTGLIHGGSPWNCGTWMDKMGESARAGSKGVPGTPRDGANVEINGLLKSCLRFVNGLHSKGAFEHAAVVKPDGEEISLVAWEALVQENFEKKFYVPEDPEEDSQFDIDNSLVNRRGIYKDVYRTSKPYEDYQLRPNFPIAMCVAPELFAPARALRALQIADAVIRGPIGMRTLDPSDYNYRPDYHNSEDSDDFATSKGRNYHQGPEWVWCMGYFLRAFAAFHVVADPKCVADGKPSTYLYQMLSGRLEGHRKWILESPWAGLTELTNRDGAECYDSSPTQAWSSACLLDLFYDEWNE</sequence>
<comment type="catalytic activity">
    <reaction evidence="2">
        <text>Hydrolysis of (1-&gt;6)-alpha-D-glucosidic branch linkages in glycogen phosphorylase limit dextrin.</text>
        <dbReference type="EC" id="3.2.1.33"/>
    </reaction>
</comment>
<dbReference type="RefSeq" id="XP_018985408.1">
    <property type="nucleotide sequence ID" value="XM_019128967.1"/>
</dbReference>
<dbReference type="FunFam" id="3.20.20.80:FF:000070">
    <property type="entry name" value="GDB1p Glycogen debranching enzyme"/>
    <property type="match status" value="1"/>
</dbReference>
<evidence type="ECO:0000256" key="8">
    <source>
        <dbReference type="ARBA" id="ARBA00022490"/>
    </source>
</evidence>
<dbReference type="Pfam" id="PF06202">
    <property type="entry name" value="GDE_C"/>
    <property type="match status" value="1"/>
</dbReference>
<dbReference type="GO" id="GO:0005980">
    <property type="term" value="P:glycogen catabolic process"/>
    <property type="evidence" value="ECO:0007669"/>
    <property type="project" value="EnsemblFungi"/>
</dbReference>
<evidence type="ECO:0000256" key="1">
    <source>
        <dbReference type="ARBA" id="ARBA00000439"/>
    </source>
</evidence>
<dbReference type="EMBL" id="KV454431">
    <property type="protein sequence ID" value="ODQ80080.1"/>
    <property type="molecule type" value="Genomic_DNA"/>
</dbReference>
<evidence type="ECO:0000256" key="3">
    <source>
        <dbReference type="ARBA" id="ARBA00003530"/>
    </source>
</evidence>
<evidence type="ECO:0000256" key="4">
    <source>
        <dbReference type="ARBA" id="ARBA00004496"/>
    </source>
</evidence>
<evidence type="ECO:0000259" key="18">
    <source>
        <dbReference type="Pfam" id="PF14699"/>
    </source>
</evidence>
<feature type="domain" description="Glycogen debranching enzyme central" evidence="20">
    <location>
        <begin position="717"/>
        <end position="958"/>
    </location>
</feature>
<evidence type="ECO:0000256" key="6">
    <source>
        <dbReference type="ARBA" id="ARBA00012778"/>
    </source>
</evidence>
<keyword evidence="8" id="KW-0963">Cytoplasm</keyword>
<evidence type="ECO:0000256" key="13">
    <source>
        <dbReference type="ARBA" id="ARBA00023268"/>
    </source>
</evidence>
<organism evidence="21 22">
    <name type="scientific">Babjeviella inositovora NRRL Y-12698</name>
    <dbReference type="NCBI Taxonomy" id="984486"/>
    <lineage>
        <taxon>Eukaryota</taxon>
        <taxon>Fungi</taxon>
        <taxon>Dikarya</taxon>
        <taxon>Ascomycota</taxon>
        <taxon>Saccharomycotina</taxon>
        <taxon>Pichiomycetes</taxon>
        <taxon>Serinales incertae sedis</taxon>
        <taxon>Babjeviella</taxon>
    </lineage>
</organism>
<dbReference type="InterPro" id="IPR010401">
    <property type="entry name" value="AGL/Gdb1"/>
</dbReference>
<name>A0A1E3QR04_9ASCO</name>
<dbReference type="GeneID" id="30146820"/>
<evidence type="ECO:0000259" key="19">
    <source>
        <dbReference type="Pfam" id="PF14701"/>
    </source>
</evidence>
<dbReference type="Proteomes" id="UP000094336">
    <property type="component" value="Unassembled WGS sequence"/>
</dbReference>
<keyword evidence="11 21" id="KW-0378">Hydrolase</keyword>
<feature type="domain" description="Glycogen debranching enzyme C-terminal" evidence="17">
    <location>
        <begin position="1047"/>
        <end position="1502"/>
    </location>
</feature>
<comment type="subcellular location">
    <subcellularLocation>
        <location evidence="4">Cytoplasm</location>
    </subcellularLocation>
</comment>
<dbReference type="EC" id="3.2.1.33" evidence="6"/>
<dbReference type="Gene3D" id="1.50.10.10">
    <property type="match status" value="1"/>
</dbReference>
<keyword evidence="22" id="KW-1185">Reference proteome</keyword>
<dbReference type="PANTHER" id="PTHR10569">
    <property type="entry name" value="GLYCOGEN DEBRANCHING ENZYME"/>
    <property type="match status" value="1"/>
</dbReference>
<dbReference type="InterPro" id="IPR032790">
    <property type="entry name" value="GDE_C"/>
</dbReference>
<evidence type="ECO:0000256" key="9">
    <source>
        <dbReference type="ARBA" id="ARBA00022676"/>
    </source>
</evidence>
<dbReference type="NCBIfam" id="TIGR01531">
    <property type="entry name" value="glyc_debranch"/>
    <property type="match status" value="1"/>
</dbReference>
<dbReference type="Pfam" id="PF14701">
    <property type="entry name" value="hDGE_amylase"/>
    <property type="match status" value="1"/>
</dbReference>
<evidence type="ECO:0000256" key="12">
    <source>
        <dbReference type="ARBA" id="ARBA00023056"/>
    </source>
</evidence>
<reference evidence="22" key="1">
    <citation type="submission" date="2016-05" db="EMBL/GenBank/DDBJ databases">
        <title>Comparative genomics of biotechnologically important yeasts.</title>
        <authorList>
            <consortium name="DOE Joint Genome Institute"/>
            <person name="Riley R."/>
            <person name="Haridas S."/>
            <person name="Wolfe K.H."/>
            <person name="Lopes M.R."/>
            <person name="Hittinger C.T."/>
            <person name="Goker M."/>
            <person name="Salamov A."/>
            <person name="Wisecaver J."/>
            <person name="Long T.M."/>
            <person name="Aerts A.L."/>
            <person name="Barry K."/>
            <person name="Choi C."/>
            <person name="Clum A."/>
            <person name="Coughlan A.Y."/>
            <person name="Deshpande S."/>
            <person name="Douglass A.P."/>
            <person name="Hanson S.J."/>
            <person name="Klenk H.-P."/>
            <person name="Labutti K."/>
            <person name="Lapidus A."/>
            <person name="Lindquist E."/>
            <person name="Lipzen A."/>
            <person name="Meier-Kolthoff J.P."/>
            <person name="Ohm R.A."/>
            <person name="Otillar R.P."/>
            <person name="Pangilinan J."/>
            <person name="Peng Y."/>
            <person name="Rokas A."/>
            <person name="Rosa C.A."/>
            <person name="Scheuner C."/>
            <person name="Sibirny A.A."/>
            <person name="Slot J.C."/>
            <person name="Stielow J.B."/>
            <person name="Sun H."/>
            <person name="Kurtzman C.P."/>
            <person name="Blackwell M."/>
            <person name="Grigoriev I.V."/>
            <person name="Jeffries T.W."/>
        </authorList>
    </citation>
    <scope>NUCLEOTIDE SEQUENCE [LARGE SCALE GENOMIC DNA]</scope>
    <source>
        <strain evidence="22">NRRL Y-12698</strain>
    </source>
</reference>
<dbReference type="InterPro" id="IPR017853">
    <property type="entry name" value="GH"/>
</dbReference>
<evidence type="ECO:0000256" key="15">
    <source>
        <dbReference type="ARBA" id="ARBA00025780"/>
    </source>
</evidence>
<feature type="domain" description="Eukaryotic glycogen debranching enzyme N-terminal" evidence="18">
    <location>
        <begin position="43"/>
        <end position="126"/>
    </location>
</feature>
<evidence type="ECO:0000256" key="16">
    <source>
        <dbReference type="ARBA" id="ARBA00031477"/>
    </source>
</evidence>
<dbReference type="EC" id="2.4.1.25" evidence="5"/>
<dbReference type="FunFam" id="3.20.20.80:FF:000242">
    <property type="entry name" value="Glycogen debranching enzyme Gdb1, putative"/>
    <property type="match status" value="1"/>
</dbReference>
<dbReference type="SUPFAM" id="SSF51445">
    <property type="entry name" value="(Trans)glycosidases"/>
    <property type="match status" value="1"/>
</dbReference>
<dbReference type="OrthoDB" id="10248904at2759"/>
<dbReference type="InterPro" id="IPR008928">
    <property type="entry name" value="6-hairpin_glycosidase_sf"/>
</dbReference>
<evidence type="ECO:0000256" key="10">
    <source>
        <dbReference type="ARBA" id="ARBA00022679"/>
    </source>
</evidence>
<evidence type="ECO:0000259" key="17">
    <source>
        <dbReference type="Pfam" id="PF06202"/>
    </source>
</evidence>
<evidence type="ECO:0000256" key="7">
    <source>
        <dbReference type="ARBA" id="ARBA00020723"/>
    </source>
</evidence>
<dbReference type="InterPro" id="IPR029436">
    <property type="entry name" value="AGL_euk_N"/>
</dbReference>
<evidence type="ECO:0000256" key="2">
    <source>
        <dbReference type="ARBA" id="ARBA00000927"/>
    </source>
</evidence>
<dbReference type="Pfam" id="PF14699">
    <property type="entry name" value="hGDE_N"/>
    <property type="match status" value="1"/>
</dbReference>
<dbReference type="Gene3D" id="3.20.20.80">
    <property type="entry name" value="Glycosidases"/>
    <property type="match status" value="2"/>
</dbReference>